<dbReference type="GO" id="GO:0033228">
    <property type="term" value="P:cysteine export across plasma membrane"/>
    <property type="evidence" value="ECO:0007669"/>
    <property type="project" value="TreeGrafter"/>
</dbReference>
<comment type="subcellular location">
    <subcellularLocation>
        <location evidence="1">Cell membrane</location>
        <topology evidence="1">Multi-pass membrane protein</topology>
    </subcellularLocation>
</comment>
<feature type="transmembrane region" description="Helical" evidence="6">
    <location>
        <begin position="140"/>
        <end position="160"/>
    </location>
</feature>
<evidence type="ECO:0000256" key="5">
    <source>
        <dbReference type="ARBA" id="ARBA00023136"/>
    </source>
</evidence>
<evidence type="ECO:0000313" key="9">
    <source>
        <dbReference type="Proteomes" id="UP000095412"/>
    </source>
</evidence>
<gene>
    <name evidence="7" type="primary">eamB_2</name>
    <name evidence="7" type="ORF">SAMEA2297795_00864</name>
    <name evidence="8" type="ORF">SAMEA2297796_01339</name>
</gene>
<reference evidence="7 10" key="1">
    <citation type="submission" date="2016-09" db="EMBL/GenBank/DDBJ databases">
        <authorList>
            <consortium name="Pathogen Informatics"/>
        </authorList>
    </citation>
    <scope>NUCLEOTIDE SEQUENCE [LARGE SCALE GENOMIC DNA]</scope>
    <source>
        <strain evidence="7 10">82B</strain>
    </source>
</reference>
<dbReference type="EMBL" id="FMPI01000007">
    <property type="protein sequence ID" value="SCS89078.1"/>
    <property type="molecule type" value="Genomic_DNA"/>
</dbReference>
<keyword evidence="2" id="KW-1003">Cell membrane</keyword>
<evidence type="ECO:0000256" key="6">
    <source>
        <dbReference type="SAM" id="Phobius"/>
    </source>
</evidence>
<evidence type="ECO:0000256" key="4">
    <source>
        <dbReference type="ARBA" id="ARBA00022989"/>
    </source>
</evidence>
<evidence type="ECO:0000313" key="8">
    <source>
        <dbReference type="EMBL" id="SCS89078.1"/>
    </source>
</evidence>
<feature type="transmembrane region" description="Helical" evidence="6">
    <location>
        <begin position="67"/>
        <end position="87"/>
    </location>
</feature>
<protein>
    <submittedName>
        <fullName evidence="7">Amino acid transporter LysE</fullName>
    </submittedName>
</protein>
<dbReference type="GO" id="GO:0005886">
    <property type="term" value="C:plasma membrane"/>
    <property type="evidence" value="ECO:0007669"/>
    <property type="project" value="UniProtKB-SubCell"/>
</dbReference>
<evidence type="ECO:0000256" key="3">
    <source>
        <dbReference type="ARBA" id="ARBA00022692"/>
    </source>
</evidence>
<evidence type="ECO:0000256" key="2">
    <source>
        <dbReference type="ARBA" id="ARBA00022475"/>
    </source>
</evidence>
<dbReference type="Pfam" id="PF01810">
    <property type="entry name" value="LysE"/>
    <property type="match status" value="1"/>
</dbReference>
<feature type="transmembrane region" description="Helical" evidence="6">
    <location>
        <begin position="107"/>
        <end position="128"/>
    </location>
</feature>
<dbReference type="PANTHER" id="PTHR30086:SF20">
    <property type="entry name" value="ARGININE EXPORTER PROTEIN ARGO-RELATED"/>
    <property type="match status" value="1"/>
</dbReference>
<evidence type="ECO:0000256" key="1">
    <source>
        <dbReference type="ARBA" id="ARBA00004651"/>
    </source>
</evidence>
<keyword evidence="3 6" id="KW-0812">Transmembrane</keyword>
<accession>A0A1D4LS24</accession>
<dbReference type="Proteomes" id="UP000095412">
    <property type="component" value="Unassembled WGS sequence"/>
</dbReference>
<dbReference type="InterPro" id="IPR001123">
    <property type="entry name" value="LeuE-type"/>
</dbReference>
<keyword evidence="5 6" id="KW-0472">Membrane</keyword>
<reference evidence="8 9" key="2">
    <citation type="submission" date="2016-09" db="EMBL/GenBank/DDBJ databases">
        <authorList>
            <consortium name="Pathogen Informatics"/>
            <person name="Sun Q."/>
            <person name="Inoue M."/>
        </authorList>
    </citation>
    <scope>NUCLEOTIDE SEQUENCE [LARGE SCALE GENOMIC DNA]</scope>
    <source>
        <strain evidence="8 9">82C</strain>
    </source>
</reference>
<dbReference type="EMBL" id="FMPG01000002">
    <property type="protein sequence ID" value="SCS63486.1"/>
    <property type="molecule type" value="Genomic_DNA"/>
</dbReference>
<feature type="transmembrane region" description="Helical" evidence="6">
    <location>
        <begin position="172"/>
        <end position="190"/>
    </location>
</feature>
<dbReference type="PANTHER" id="PTHR30086">
    <property type="entry name" value="ARGININE EXPORTER PROTEIN ARGO"/>
    <property type="match status" value="1"/>
</dbReference>
<dbReference type="GO" id="GO:0015171">
    <property type="term" value="F:amino acid transmembrane transporter activity"/>
    <property type="evidence" value="ECO:0007669"/>
    <property type="project" value="TreeGrafter"/>
</dbReference>
<dbReference type="Proteomes" id="UP000095768">
    <property type="component" value="Unassembled WGS sequence"/>
</dbReference>
<keyword evidence="9" id="KW-1185">Reference proteome</keyword>
<dbReference type="AlphaFoldDB" id="A0A1D4LS24"/>
<proteinExistence type="predicted"/>
<feature type="transmembrane region" description="Helical" evidence="6">
    <location>
        <begin position="38"/>
        <end position="61"/>
    </location>
</feature>
<keyword evidence="4 6" id="KW-1133">Transmembrane helix</keyword>
<evidence type="ECO:0000313" key="7">
    <source>
        <dbReference type="EMBL" id="SCS63486.1"/>
    </source>
</evidence>
<dbReference type="OrthoDB" id="198428at2"/>
<organism evidence="7 10">
    <name type="scientific">Staphylococcus caeli</name>
    <dbReference type="NCBI Taxonomy" id="2201815"/>
    <lineage>
        <taxon>Bacteria</taxon>
        <taxon>Bacillati</taxon>
        <taxon>Bacillota</taxon>
        <taxon>Bacilli</taxon>
        <taxon>Bacillales</taxon>
        <taxon>Staphylococcaceae</taxon>
        <taxon>Staphylococcus</taxon>
    </lineage>
</organism>
<dbReference type="RefSeq" id="WP_069995509.1">
    <property type="nucleotide sequence ID" value="NZ_FMPG01000002.1"/>
</dbReference>
<evidence type="ECO:0000313" key="10">
    <source>
        <dbReference type="Proteomes" id="UP000095768"/>
    </source>
</evidence>
<name>A0A1D4LS24_9STAP</name>
<sequence length="191" mass="21755">MFISFIVYTFFMSYTPGPNNLLALDGALRSGMRGTMHFLFGIGLGFLTLSLLCLIFSEYMATYFESFILIIKIFGFFYLLYLAYSVFKHKTDDEKQNSKYRLRDGLYLQYMNPKTIVYVLTAIVTYVTTQNLSLLSSMSYTLIIALIGASGAVAWAAMGLCFKKLLLKYNSIYKISMSICLILLAFMILLE</sequence>